<dbReference type="PRINTS" id="PR00815">
    <property type="entry name" value="PIHAEM"/>
</dbReference>
<dbReference type="GO" id="GO:0043177">
    <property type="term" value="F:organic acid binding"/>
    <property type="evidence" value="ECO:0007669"/>
    <property type="project" value="TreeGrafter"/>
</dbReference>
<dbReference type="AlphaFoldDB" id="A0A8J6B708"/>
<evidence type="ECO:0000256" key="7">
    <source>
        <dbReference type="RuleBase" id="RU000356"/>
    </source>
</evidence>
<dbReference type="GO" id="GO:0031838">
    <property type="term" value="C:haptoglobin-hemoglobin complex"/>
    <property type="evidence" value="ECO:0007669"/>
    <property type="project" value="TreeGrafter"/>
</dbReference>
<dbReference type="GO" id="GO:0031720">
    <property type="term" value="F:haptoglobin binding"/>
    <property type="evidence" value="ECO:0007669"/>
    <property type="project" value="TreeGrafter"/>
</dbReference>
<dbReference type="FunFam" id="1.10.490.10:FF:000002">
    <property type="entry name" value="Hemoglobin subunit alpha"/>
    <property type="match status" value="1"/>
</dbReference>
<keyword evidence="5" id="KW-0479">Metal-binding</keyword>
<dbReference type="InterPro" id="IPR000971">
    <property type="entry name" value="Globin"/>
</dbReference>
<evidence type="ECO:0000259" key="8">
    <source>
        <dbReference type="PROSITE" id="PS01033"/>
    </source>
</evidence>
<keyword evidence="10" id="KW-1185">Reference proteome</keyword>
<organism evidence="9 10">
    <name type="scientific">Eleutherodactylus coqui</name>
    <name type="common">Puerto Rican coqui</name>
    <dbReference type="NCBI Taxonomy" id="57060"/>
    <lineage>
        <taxon>Eukaryota</taxon>
        <taxon>Metazoa</taxon>
        <taxon>Chordata</taxon>
        <taxon>Craniata</taxon>
        <taxon>Vertebrata</taxon>
        <taxon>Euteleostomi</taxon>
        <taxon>Amphibia</taxon>
        <taxon>Batrachia</taxon>
        <taxon>Anura</taxon>
        <taxon>Neobatrachia</taxon>
        <taxon>Hyloidea</taxon>
        <taxon>Eleutherodactylidae</taxon>
        <taxon>Eleutherodactylinae</taxon>
        <taxon>Eleutherodactylus</taxon>
        <taxon>Eleutherodactylus</taxon>
    </lineage>
</organism>
<dbReference type="GO" id="GO:0004601">
    <property type="term" value="F:peroxidase activity"/>
    <property type="evidence" value="ECO:0007669"/>
    <property type="project" value="TreeGrafter"/>
</dbReference>
<evidence type="ECO:0000313" key="10">
    <source>
        <dbReference type="Proteomes" id="UP000770717"/>
    </source>
</evidence>
<evidence type="ECO:0000256" key="1">
    <source>
        <dbReference type="ARBA" id="ARBA00008705"/>
    </source>
</evidence>
<keyword evidence="4 7" id="KW-0561">Oxygen transport</keyword>
<dbReference type="InterPro" id="IPR050056">
    <property type="entry name" value="Hemoglobin_oxygen_transport"/>
</dbReference>
<dbReference type="InterPro" id="IPR009050">
    <property type="entry name" value="Globin-like_sf"/>
</dbReference>
<dbReference type="Gene3D" id="1.10.490.10">
    <property type="entry name" value="Globins"/>
    <property type="match status" value="1"/>
</dbReference>
<evidence type="ECO:0000256" key="2">
    <source>
        <dbReference type="ARBA" id="ARBA00022448"/>
    </source>
</evidence>
<dbReference type="InterPro" id="IPR002339">
    <property type="entry name" value="Hemoglobin_pi"/>
</dbReference>
<dbReference type="GO" id="GO:0005833">
    <property type="term" value="C:hemoglobin complex"/>
    <property type="evidence" value="ECO:0007669"/>
    <property type="project" value="InterPro"/>
</dbReference>
<evidence type="ECO:0000256" key="6">
    <source>
        <dbReference type="ARBA" id="ARBA00023004"/>
    </source>
</evidence>
<evidence type="ECO:0000256" key="4">
    <source>
        <dbReference type="ARBA" id="ARBA00022621"/>
    </source>
</evidence>
<dbReference type="SUPFAM" id="SSF46458">
    <property type="entry name" value="Globin-like"/>
    <property type="match status" value="1"/>
</dbReference>
<feature type="domain" description="Globin" evidence="8">
    <location>
        <begin position="2"/>
        <end position="139"/>
    </location>
</feature>
<name>A0A8J6B708_ELECQ</name>
<dbReference type="Pfam" id="PF00042">
    <property type="entry name" value="Globin"/>
    <property type="match status" value="1"/>
</dbReference>
<dbReference type="PRINTS" id="PR00612">
    <property type="entry name" value="ALPHAHAEM"/>
</dbReference>
<comment type="caution">
    <text evidence="9">The sequence shown here is derived from an EMBL/GenBank/DDBJ whole genome shotgun (WGS) entry which is preliminary data.</text>
</comment>
<dbReference type="GO" id="GO:0042744">
    <property type="term" value="P:hydrogen peroxide catabolic process"/>
    <property type="evidence" value="ECO:0007669"/>
    <property type="project" value="TreeGrafter"/>
</dbReference>
<dbReference type="OrthoDB" id="8751793at2759"/>
<evidence type="ECO:0000313" key="9">
    <source>
        <dbReference type="EMBL" id="KAG9465257.1"/>
    </source>
</evidence>
<dbReference type="PANTHER" id="PTHR11442">
    <property type="entry name" value="HEMOGLOBIN FAMILY MEMBER"/>
    <property type="match status" value="1"/>
</dbReference>
<dbReference type="GO" id="GO:0019825">
    <property type="term" value="F:oxygen binding"/>
    <property type="evidence" value="ECO:0007669"/>
    <property type="project" value="InterPro"/>
</dbReference>
<keyword evidence="6" id="KW-0408">Iron</keyword>
<evidence type="ECO:0000256" key="5">
    <source>
        <dbReference type="ARBA" id="ARBA00022723"/>
    </source>
</evidence>
<dbReference type="InterPro" id="IPR012292">
    <property type="entry name" value="Globin/Proto"/>
</dbReference>
<sequence length="139" mass="15232">MPLSTSERAHVQSIMSKIVPQANELGGEALEKMFLSFPQTKTSFPHLDLSPGSADLKNHGAKILKALGNAANHLDDLHGNQSSLSDLHAYKMDPGNFRLLSKSIKAVMARRFPNDFTAEVDAAWDKFMSEVGTAMNSKY</sequence>
<gene>
    <name evidence="9" type="ORF">GDO78_018599</name>
</gene>
<protein>
    <recommendedName>
        <fullName evidence="8">Globin domain-containing protein</fullName>
    </recommendedName>
</protein>
<dbReference type="GO" id="GO:0005344">
    <property type="term" value="F:oxygen carrier activity"/>
    <property type="evidence" value="ECO:0007669"/>
    <property type="project" value="UniProtKB-KW"/>
</dbReference>
<accession>A0A8J6B708</accession>
<proteinExistence type="inferred from homology"/>
<dbReference type="PROSITE" id="PS01033">
    <property type="entry name" value="GLOBIN"/>
    <property type="match status" value="1"/>
</dbReference>
<reference evidence="9" key="1">
    <citation type="thesis" date="2020" institute="ProQuest LLC" country="789 East Eisenhower Parkway, Ann Arbor, MI, USA">
        <title>Comparative Genomics and Chromosome Evolution.</title>
        <authorList>
            <person name="Mudd A.B."/>
        </authorList>
    </citation>
    <scope>NUCLEOTIDE SEQUENCE</scope>
    <source>
        <strain evidence="9">HN-11 Male</strain>
        <tissue evidence="9">Kidney and liver</tissue>
    </source>
</reference>
<dbReference type="GO" id="GO:0072562">
    <property type="term" value="C:blood microparticle"/>
    <property type="evidence" value="ECO:0007669"/>
    <property type="project" value="TreeGrafter"/>
</dbReference>
<dbReference type="PANTHER" id="PTHR11442:SF41">
    <property type="entry name" value="HEMOGLOBIN SUBUNIT ZETA"/>
    <property type="match status" value="1"/>
</dbReference>
<keyword evidence="2 7" id="KW-0813">Transport</keyword>
<keyword evidence="3 7" id="KW-0349">Heme</keyword>
<evidence type="ECO:0000256" key="3">
    <source>
        <dbReference type="ARBA" id="ARBA00022617"/>
    </source>
</evidence>
<dbReference type="InterPro" id="IPR002338">
    <property type="entry name" value="Hemoglobin_a-typ"/>
</dbReference>
<dbReference type="Proteomes" id="UP000770717">
    <property type="component" value="Unassembled WGS sequence"/>
</dbReference>
<dbReference type="EMBL" id="WNTK01003248">
    <property type="protein sequence ID" value="KAG9465257.1"/>
    <property type="molecule type" value="Genomic_DNA"/>
</dbReference>
<comment type="similarity">
    <text evidence="1 7">Belongs to the globin family.</text>
</comment>
<dbReference type="GO" id="GO:0005506">
    <property type="term" value="F:iron ion binding"/>
    <property type="evidence" value="ECO:0007669"/>
    <property type="project" value="InterPro"/>
</dbReference>
<dbReference type="CDD" id="cd08927">
    <property type="entry name" value="Hb-alpha-like"/>
    <property type="match status" value="1"/>
</dbReference>
<dbReference type="GO" id="GO:0020037">
    <property type="term" value="F:heme binding"/>
    <property type="evidence" value="ECO:0007669"/>
    <property type="project" value="InterPro"/>
</dbReference>